<keyword evidence="2" id="KW-1185">Reference proteome</keyword>
<dbReference type="AlphaFoldDB" id="A0A2G1VTV0"/>
<name>A0A2G1VTV0_9FLAO</name>
<proteinExistence type="predicted"/>
<evidence type="ECO:0000313" key="2">
    <source>
        <dbReference type="Proteomes" id="UP000229433"/>
    </source>
</evidence>
<organism evidence="1 2">
    <name type="scientific">Leeuwenhoekiella nanhaiensis</name>
    <dbReference type="NCBI Taxonomy" id="1655491"/>
    <lineage>
        <taxon>Bacteria</taxon>
        <taxon>Pseudomonadati</taxon>
        <taxon>Bacteroidota</taxon>
        <taxon>Flavobacteriia</taxon>
        <taxon>Flavobacteriales</taxon>
        <taxon>Flavobacteriaceae</taxon>
        <taxon>Leeuwenhoekiella</taxon>
    </lineage>
</organism>
<accession>A0A2G1VTV0</accession>
<gene>
    <name evidence="1" type="ORF">CJ305_04270</name>
</gene>
<evidence type="ECO:0000313" key="1">
    <source>
        <dbReference type="EMBL" id="PHQ30185.1"/>
    </source>
</evidence>
<dbReference type="Proteomes" id="UP000229433">
    <property type="component" value="Unassembled WGS sequence"/>
</dbReference>
<comment type="caution">
    <text evidence="1">The sequence shown here is derived from an EMBL/GenBank/DDBJ whole genome shotgun (WGS) entry which is preliminary data.</text>
</comment>
<dbReference type="RefSeq" id="WP_099645020.1">
    <property type="nucleotide sequence ID" value="NZ_KZ319288.1"/>
</dbReference>
<sequence>MANIPFSNYSARRGGKRRQVSREECLHDLKDELPRIFMAFNKAVKKYNKVASMFNPNAKVRFDAAVLNTAIIESLQDAFSDYCRWGKYKRFILRLKDYIFLVKKFNGHDKPMNIKTQHVNTISNQLSLPLFNDEIYQDDPIIFFGYKIDRSGEIFSPQIVYIDENQVKWIVSEDDIFNVENLFVNEDSKKEVNVSWKGNSERKASNN</sequence>
<dbReference type="OrthoDB" id="1050449at2"/>
<protein>
    <submittedName>
        <fullName evidence="1">Uncharacterized protein</fullName>
    </submittedName>
</protein>
<dbReference type="EMBL" id="NQXA01000002">
    <property type="protein sequence ID" value="PHQ30185.1"/>
    <property type="molecule type" value="Genomic_DNA"/>
</dbReference>
<reference evidence="1 2" key="1">
    <citation type="submission" date="2017-08" db="EMBL/GenBank/DDBJ databases">
        <title>The whole genome shortgun sequences of strain Leeuwenhoekiella nanhaiensis G18 from the South China Sea.</title>
        <authorList>
            <person name="Liu Q."/>
        </authorList>
    </citation>
    <scope>NUCLEOTIDE SEQUENCE [LARGE SCALE GENOMIC DNA]</scope>
    <source>
        <strain evidence="1 2">G18</strain>
    </source>
</reference>